<keyword evidence="18 20" id="KW-0511">Multifunctional enzyme</keyword>
<dbReference type="EMBL" id="JAPZBQ010000001">
    <property type="protein sequence ID" value="KAJ5352241.1"/>
    <property type="molecule type" value="Genomic_DNA"/>
</dbReference>
<dbReference type="FunFam" id="3.40.50.300:FF:000789">
    <property type="entry name" value="DNA replication ATP-dependent helicase/nuclease DNA2"/>
    <property type="match status" value="1"/>
</dbReference>
<feature type="region of interest" description="Disordered" evidence="21">
    <location>
        <begin position="39"/>
        <end position="113"/>
    </location>
</feature>
<evidence type="ECO:0000256" key="11">
    <source>
        <dbReference type="ARBA" id="ARBA00022806"/>
    </source>
</evidence>
<dbReference type="GO" id="GO:0051539">
    <property type="term" value="F:4 iron, 4 sulfur cluster binding"/>
    <property type="evidence" value="ECO:0007669"/>
    <property type="project" value="UniProtKB-UniRule"/>
</dbReference>
<keyword evidence="5 20" id="KW-0540">Nuclease</keyword>
<evidence type="ECO:0000256" key="6">
    <source>
        <dbReference type="ARBA" id="ARBA00022723"/>
    </source>
</evidence>
<evidence type="ECO:0000256" key="2">
    <source>
        <dbReference type="ARBA" id="ARBA00007913"/>
    </source>
</evidence>
<keyword evidence="7 20" id="KW-0547">Nucleotide-binding</keyword>
<evidence type="ECO:0000256" key="4">
    <source>
        <dbReference type="ARBA" id="ARBA00022705"/>
    </source>
</evidence>
<dbReference type="FunFam" id="3.40.50.300:FF:001170">
    <property type="entry name" value="DNA replication helicase Dna2"/>
    <property type="match status" value="1"/>
</dbReference>
<feature type="domain" description="DUF83" evidence="22">
    <location>
        <begin position="796"/>
        <end position="898"/>
    </location>
</feature>
<dbReference type="InterPro" id="IPR041677">
    <property type="entry name" value="DNA2/NAM7_AAA_11"/>
</dbReference>
<feature type="domain" description="DNA2/NAM7 helicase helicase" evidence="24">
    <location>
        <begin position="1250"/>
        <end position="1317"/>
    </location>
</feature>
<evidence type="ECO:0000256" key="18">
    <source>
        <dbReference type="ARBA" id="ARBA00023268"/>
    </source>
</evidence>
<comment type="subcellular location">
    <subcellularLocation>
        <location evidence="20">Nucleus</location>
    </subcellularLocation>
    <subcellularLocation>
        <location evidence="20">Chromosome</location>
    </subcellularLocation>
</comment>
<dbReference type="GO" id="GO:0017116">
    <property type="term" value="F:single-stranded DNA helicase activity"/>
    <property type="evidence" value="ECO:0007669"/>
    <property type="project" value="UniProtKB-UniRule"/>
</dbReference>
<dbReference type="FunFam" id="3.90.320.10:FF:000001">
    <property type="entry name" value="DNA replication helicase Dna2"/>
    <property type="match status" value="1"/>
</dbReference>
<feature type="region of interest" description="Disordered" evidence="21">
    <location>
        <begin position="309"/>
        <end position="342"/>
    </location>
</feature>
<keyword evidence="6 20" id="KW-0479">Metal-binding</keyword>
<keyword evidence="15 20" id="KW-0238">DNA-binding</keyword>
<dbReference type="InterPro" id="IPR027417">
    <property type="entry name" value="P-loop_NTPase"/>
</dbReference>
<dbReference type="EC" id="3.6.4.12" evidence="20"/>
<dbReference type="Gene3D" id="3.40.50.300">
    <property type="entry name" value="P-loop containing nucleotide triphosphate hydrolases"/>
    <property type="match status" value="2"/>
</dbReference>
<keyword evidence="3 20" id="KW-0004">4Fe-4S</keyword>
<feature type="domain" description="DNA2/NAM7 helicase helicase" evidence="24">
    <location>
        <begin position="1149"/>
        <end position="1236"/>
    </location>
</feature>
<dbReference type="GO" id="GO:0006281">
    <property type="term" value="P:DNA repair"/>
    <property type="evidence" value="ECO:0007669"/>
    <property type="project" value="UniProtKB-KW"/>
</dbReference>
<keyword evidence="9 20" id="KW-0227">DNA damage</keyword>
<feature type="region of interest" description="Disordered" evidence="21">
    <location>
        <begin position="1594"/>
        <end position="1648"/>
    </location>
</feature>
<accession>A0A9W9URM5</accession>
<protein>
    <recommendedName>
        <fullName evidence="20">DNA replication ATP-dependent helicase/nuclease</fullName>
        <ecNumber evidence="20">3.1.-.-</ecNumber>
        <ecNumber evidence="20">3.6.4.12</ecNumber>
    </recommendedName>
</protein>
<comment type="caution">
    <text evidence="26">The sequence shown here is derived from an EMBL/GenBank/DDBJ whole genome shotgun (WGS) entry which is preliminary data.</text>
</comment>
<feature type="region of interest" description="Disordered" evidence="21">
    <location>
        <begin position="143"/>
        <end position="182"/>
    </location>
</feature>
<feature type="domain" description="DNA2/NAM7 helicase-like C-terminal" evidence="25">
    <location>
        <begin position="1325"/>
        <end position="1552"/>
    </location>
</feature>
<keyword evidence="13 20" id="KW-0408">Iron</keyword>
<sequence length="1667" mass="184596">RSAECIFTNFERVIGCLISQAMTANNAYPISSNSRRKLNGFRFKDERPPDDTTSNGASTSAHDAQNTHQSGSNGVVAPMQKSLDGSNPPPPEPQSLETKSSKECPQTPGNRIPLADLISNAEDSFDPTPGPEVTPVEHVIWQHVPASSNPSLQTPGGRRRKRRHSSSPAGSPSNGKTKKGQKEPLNLQSMQALFKTPQHDLAADLWNNYIDKNMADGADDLPPPRLANLLSSSPQTPASVRTSRDSSGLRRAISCTNEFPASRTKRRRVNRLDPGGFHRTSSNVEANKPKTSRINFLMDKIEKSINLTPAEMVPPGSSPLRQHIDARRCRSSSPTKDHRLPGVEEDAGEIDDLVPFEDTKPARMPVLEESSSEFGGDDLDQDFMDLVGASADPFIEASRQNVDTAPSAPSGWGTSAGAKLQSRHSQDAAVPASKPSTSHIPTINETKNDESDEFEDDYDDLPGNLEEILAKCDQKSAPVTHPTTNAPPANGLKATNVPVNGGPTGTNPTVTDIKADSPSSDDEFDDDFDLEDLEQTMKQAGEGKPAYSPKGRQAIKRYQVVDVMQSTYVTLKGRTQPEQVLLVEDEKTRERKVIVLQESWADTPCIKDSFVHLVGDFDSSGRCVVDNANNMIILHPDHLISATVVADSTDCQRRAVLQDRVKVHAAVERPQAFGTFFHEVFQEALKANTWDMESIKSLVETIMGKHVEELYSIQMSIPEAVEYIMSRIPAVLDWAGTFLHAKPQPNSMVEDRNSSKLNLSISKLLEVEEHIWSPMYGLKGNIDATVQVTCRDGEDEKHLVVPLELKTGRRDTNQTHRAQTALYTLLMSDRYDIDVTFGLLYYLELTKTLSIRGIRHELLQMIQVRNNLSGYIREREQLPPMLKKPRQCTRCYAKTPCLIYHKLTEDGDAETSGLGEDFDISVGHLNERDRDFFQKWDSLLTKEEGNLVKFRRELWTLLSSEREALGRCFGDVVLDSRAMYEENTTTKINRYHYTFVKRDAPPGFSFTESQISLGEPIVVSDEKGHFALANGYVVHTSPSHIKVAVDRKLHNARSRTVGFDGVTNQSFRGIMEIGEGEPAALENPEEQLVYRIDKDEFSNGMAIVRNNLICMMDKDLFQARQLRRLIVEGETPAFRTNSSAYTISDKMSLNVDQKQAIDKVMSAKDYALVLGMPGTGKTTTIAQIIRALVAQGKSVLLTSYTHTAVDNILLKIRDDNIHVLRIGATAKIHPDVQDFADLAANPKSTIEELKNSYEKPQVVATTCLGVNHNIFNHRIFDVCIVDEASQITLPVCLGPIRMARTFILVGDHFQLPPLVQNKAAQEGGLDASLFKLLSDAQPDSVVNLEHQYRMCEDIMLLSNELIYSGRLKCGTPQVAACSLVIPNINALEEYHVADKSHTVSQREACPGDPGSPCWLRDLLEPSAKTRLVNTDPIGPAALEIAQGNRVVNHMEVFLCTQIVDSFIACGVPARNIGVITFYRSQLSLLRQSLRRHGPDLEMHTTDKFQGRDKEVIILSCVRSNNENNVGELLRDWRRVNVAFTRAQTKLLVVGSRSTLRDGNDLLRKYVRLVEGKDWVYNLPSAAVDNHVYPSLPTQSQFMSPGASKTPGSTNAKTKASLSSRDPLSPLGSRQPGTNLRKPSKTGAKLFNGTNVVGNRPILRDIVNDLTG</sequence>
<dbReference type="GO" id="GO:0046872">
    <property type="term" value="F:metal ion binding"/>
    <property type="evidence" value="ECO:0007669"/>
    <property type="project" value="UniProtKB-UniRule"/>
</dbReference>
<evidence type="ECO:0000256" key="3">
    <source>
        <dbReference type="ARBA" id="ARBA00022485"/>
    </source>
</evidence>
<evidence type="ECO:0000256" key="13">
    <source>
        <dbReference type="ARBA" id="ARBA00023004"/>
    </source>
</evidence>
<dbReference type="SUPFAM" id="SSF52540">
    <property type="entry name" value="P-loop containing nucleoside triphosphate hydrolases"/>
    <property type="match status" value="1"/>
</dbReference>
<evidence type="ECO:0000256" key="8">
    <source>
        <dbReference type="ARBA" id="ARBA00022759"/>
    </source>
</evidence>
<dbReference type="InterPro" id="IPR041679">
    <property type="entry name" value="DNA2/NAM7-like_C"/>
</dbReference>
<dbReference type="GO" id="GO:0005737">
    <property type="term" value="C:cytoplasm"/>
    <property type="evidence" value="ECO:0007669"/>
    <property type="project" value="TreeGrafter"/>
</dbReference>
<evidence type="ECO:0000256" key="7">
    <source>
        <dbReference type="ARBA" id="ARBA00022741"/>
    </source>
</evidence>
<comment type="catalytic activity">
    <reaction evidence="19 20">
        <text>ATP + H2O = ADP + phosphate + H(+)</text>
        <dbReference type="Rhea" id="RHEA:13065"/>
        <dbReference type="ChEBI" id="CHEBI:15377"/>
        <dbReference type="ChEBI" id="CHEBI:15378"/>
        <dbReference type="ChEBI" id="CHEBI:30616"/>
        <dbReference type="ChEBI" id="CHEBI:43474"/>
        <dbReference type="ChEBI" id="CHEBI:456216"/>
        <dbReference type="EC" id="3.6.4.12"/>
    </reaction>
</comment>
<dbReference type="GO" id="GO:0017108">
    <property type="term" value="F:5'-flap endonuclease activity"/>
    <property type="evidence" value="ECO:0007669"/>
    <property type="project" value="UniProtKB-UniRule"/>
</dbReference>
<dbReference type="CDD" id="cd18808">
    <property type="entry name" value="SF1_C_Upf1"/>
    <property type="match status" value="1"/>
</dbReference>
<evidence type="ECO:0000256" key="9">
    <source>
        <dbReference type="ARBA" id="ARBA00022763"/>
    </source>
</evidence>
<dbReference type="PANTHER" id="PTHR10887">
    <property type="entry name" value="DNA2/NAM7 HELICASE FAMILY"/>
    <property type="match status" value="1"/>
</dbReference>
<dbReference type="Pfam" id="PF01930">
    <property type="entry name" value="Cas_Cas4"/>
    <property type="match status" value="1"/>
</dbReference>
<keyword evidence="4 20" id="KW-0235">DNA replication</keyword>
<feature type="compositionally biased region" description="Polar residues" evidence="21">
    <location>
        <begin position="95"/>
        <end position="109"/>
    </location>
</feature>
<evidence type="ECO:0000256" key="16">
    <source>
        <dbReference type="ARBA" id="ARBA00023204"/>
    </source>
</evidence>
<feature type="compositionally biased region" description="Polar residues" evidence="21">
    <location>
        <begin position="434"/>
        <end position="445"/>
    </location>
</feature>
<feature type="domain" description="DNA replication factor Dna2 N-terminal" evidence="23">
    <location>
        <begin position="586"/>
        <end position="788"/>
    </location>
</feature>
<evidence type="ECO:0000256" key="17">
    <source>
        <dbReference type="ARBA" id="ARBA00023242"/>
    </source>
</evidence>
<dbReference type="CDD" id="cd22318">
    <property type="entry name" value="DNA2_N-like"/>
    <property type="match status" value="1"/>
</dbReference>
<dbReference type="EC" id="3.1.-.-" evidence="20"/>
<dbReference type="InterPro" id="IPR026851">
    <property type="entry name" value="Dna2/JHS1_DEXXQ-box"/>
</dbReference>
<evidence type="ECO:0000259" key="23">
    <source>
        <dbReference type="Pfam" id="PF08696"/>
    </source>
</evidence>
<feature type="compositionally biased region" description="Polar residues" evidence="21">
    <location>
        <begin position="1605"/>
        <end position="1621"/>
    </location>
</feature>
<keyword evidence="20" id="KW-0158">Chromosome</keyword>
<evidence type="ECO:0000256" key="12">
    <source>
        <dbReference type="ARBA" id="ARBA00022840"/>
    </source>
</evidence>
<keyword evidence="16 20" id="KW-0234">DNA repair</keyword>
<dbReference type="GO" id="GO:0005694">
    <property type="term" value="C:chromosome"/>
    <property type="evidence" value="ECO:0007669"/>
    <property type="project" value="UniProtKB-SubCell"/>
</dbReference>
<keyword evidence="11 20" id="KW-0347">Helicase</keyword>
<name>A0A9W9URM5_PENBR</name>
<dbReference type="InterPro" id="IPR047187">
    <property type="entry name" value="SF1_C_Upf1"/>
</dbReference>
<reference evidence="26" key="2">
    <citation type="journal article" date="2023" name="IMA Fungus">
        <title>Comparative genomic study of the Penicillium genus elucidates a diverse pangenome and 15 lateral gene transfer events.</title>
        <authorList>
            <person name="Petersen C."/>
            <person name="Sorensen T."/>
            <person name="Nielsen M.R."/>
            <person name="Sondergaard T.E."/>
            <person name="Sorensen J.L."/>
            <person name="Fitzpatrick D.A."/>
            <person name="Frisvad J.C."/>
            <person name="Nielsen K.L."/>
        </authorList>
    </citation>
    <scope>NUCLEOTIDE SEQUENCE</scope>
    <source>
        <strain evidence="26">IBT 35673</strain>
    </source>
</reference>
<feature type="region of interest" description="Disordered" evidence="21">
    <location>
        <begin position="500"/>
        <end position="525"/>
    </location>
</feature>
<dbReference type="InterPro" id="IPR022765">
    <property type="entry name" value="Dna2/Cas4_DUF83"/>
</dbReference>
<evidence type="ECO:0000259" key="25">
    <source>
        <dbReference type="Pfam" id="PF13087"/>
    </source>
</evidence>
<keyword evidence="12 20" id="KW-0067">ATP-binding</keyword>
<feature type="non-terminal residue" evidence="26">
    <location>
        <position position="1667"/>
    </location>
</feature>
<evidence type="ECO:0000256" key="15">
    <source>
        <dbReference type="ARBA" id="ARBA00023125"/>
    </source>
</evidence>
<evidence type="ECO:0000256" key="19">
    <source>
        <dbReference type="ARBA" id="ARBA00047995"/>
    </source>
</evidence>
<dbReference type="GO" id="GO:0005634">
    <property type="term" value="C:nucleus"/>
    <property type="evidence" value="ECO:0007669"/>
    <property type="project" value="UniProtKB-SubCell"/>
</dbReference>
<dbReference type="CDD" id="cd18041">
    <property type="entry name" value="DEXXQc_DNA2"/>
    <property type="match status" value="1"/>
</dbReference>
<dbReference type="GO" id="GO:0005524">
    <property type="term" value="F:ATP binding"/>
    <property type="evidence" value="ECO:0007669"/>
    <property type="project" value="UniProtKB-UniRule"/>
</dbReference>
<evidence type="ECO:0000256" key="21">
    <source>
        <dbReference type="SAM" id="MobiDB-lite"/>
    </source>
</evidence>
<dbReference type="InterPro" id="IPR011604">
    <property type="entry name" value="PDDEXK-like_dom_sf"/>
</dbReference>
<evidence type="ECO:0000313" key="27">
    <source>
        <dbReference type="Proteomes" id="UP001147695"/>
    </source>
</evidence>
<comment type="similarity">
    <text evidence="2 20">Belongs to the DNA2/NAM7 helicase family.</text>
</comment>
<feature type="region of interest" description="Disordered" evidence="21">
    <location>
        <begin position="217"/>
        <end position="254"/>
    </location>
</feature>
<feature type="compositionally biased region" description="Polar residues" evidence="21">
    <location>
        <begin position="229"/>
        <end position="241"/>
    </location>
</feature>
<dbReference type="Pfam" id="PF13086">
    <property type="entry name" value="AAA_11"/>
    <property type="match status" value="2"/>
</dbReference>
<keyword evidence="14 20" id="KW-0411">Iron-sulfur</keyword>
<dbReference type="InterPro" id="IPR045055">
    <property type="entry name" value="DNA2/NAM7-like"/>
</dbReference>
<organism evidence="26 27">
    <name type="scientific">Penicillium brevicompactum</name>
    <dbReference type="NCBI Taxonomy" id="5074"/>
    <lineage>
        <taxon>Eukaryota</taxon>
        <taxon>Fungi</taxon>
        <taxon>Dikarya</taxon>
        <taxon>Ascomycota</taxon>
        <taxon>Pezizomycotina</taxon>
        <taxon>Eurotiomycetes</taxon>
        <taxon>Eurotiomycetidae</taxon>
        <taxon>Eurotiales</taxon>
        <taxon>Aspergillaceae</taxon>
        <taxon>Penicillium</taxon>
    </lineage>
</organism>
<evidence type="ECO:0000259" key="24">
    <source>
        <dbReference type="Pfam" id="PF13086"/>
    </source>
</evidence>
<dbReference type="InterPro" id="IPR014808">
    <property type="entry name" value="DNA_replication_fac_Dna2_N"/>
</dbReference>
<dbReference type="Gene3D" id="3.90.320.10">
    <property type="match status" value="1"/>
</dbReference>
<gene>
    <name evidence="26" type="ORF">N7452_001215</name>
</gene>
<dbReference type="GO" id="GO:0003677">
    <property type="term" value="F:DNA binding"/>
    <property type="evidence" value="ECO:0007669"/>
    <property type="project" value="UniProtKB-UniRule"/>
</dbReference>
<keyword evidence="17 20" id="KW-0539">Nucleus</keyword>
<dbReference type="Proteomes" id="UP001147695">
    <property type="component" value="Unassembled WGS sequence"/>
</dbReference>
<evidence type="ECO:0000256" key="5">
    <source>
        <dbReference type="ARBA" id="ARBA00022722"/>
    </source>
</evidence>
<evidence type="ECO:0000259" key="22">
    <source>
        <dbReference type="Pfam" id="PF01930"/>
    </source>
</evidence>
<dbReference type="GO" id="GO:0033567">
    <property type="term" value="P:DNA replication, Okazaki fragment processing"/>
    <property type="evidence" value="ECO:0007669"/>
    <property type="project" value="UniProtKB-UniRule"/>
</dbReference>
<evidence type="ECO:0000256" key="1">
    <source>
        <dbReference type="ARBA" id="ARBA00001966"/>
    </source>
</evidence>
<dbReference type="Pfam" id="PF13087">
    <property type="entry name" value="AAA_12"/>
    <property type="match status" value="1"/>
</dbReference>
<feature type="compositionally biased region" description="Polar residues" evidence="21">
    <location>
        <begin position="145"/>
        <end position="154"/>
    </location>
</feature>
<feature type="compositionally biased region" description="Low complexity" evidence="21">
    <location>
        <begin position="500"/>
        <end position="511"/>
    </location>
</feature>
<comment type="function">
    <text evidence="20">Key enzyme involved in DNA replication and DNA repair. Involved in Okazaki fragments processing by cleaving long flaps that escape FEN1: flaps that are longer than 27 nucleotides are coated by replication protein A complex (RPA), leading to recruit DNA2 which cleaves the flap until it is too short to bind RPA and becomes a substrate for FEN1. Also involved in 5'-end resection of DNA during double-strand break (DSB) repair by mediating the cleavage of 5'-ssDNA.</text>
</comment>
<evidence type="ECO:0000313" key="26">
    <source>
        <dbReference type="EMBL" id="KAJ5352241.1"/>
    </source>
</evidence>
<reference evidence="26" key="1">
    <citation type="submission" date="2022-12" db="EMBL/GenBank/DDBJ databases">
        <authorList>
            <person name="Petersen C."/>
        </authorList>
    </citation>
    <scope>NUCLEOTIDE SEQUENCE</scope>
    <source>
        <strain evidence="26">IBT 35673</strain>
    </source>
</reference>
<keyword evidence="10 20" id="KW-0378">Hydrolase</keyword>
<evidence type="ECO:0000256" key="20">
    <source>
        <dbReference type="RuleBase" id="RU367041"/>
    </source>
</evidence>
<evidence type="ECO:0000256" key="14">
    <source>
        <dbReference type="ARBA" id="ARBA00023014"/>
    </source>
</evidence>
<keyword evidence="8" id="KW-0255">Endonuclease</keyword>
<dbReference type="GO" id="GO:0071932">
    <property type="term" value="P:replication fork reversal"/>
    <property type="evidence" value="ECO:0007669"/>
    <property type="project" value="TreeGrafter"/>
</dbReference>
<evidence type="ECO:0000256" key="10">
    <source>
        <dbReference type="ARBA" id="ARBA00022801"/>
    </source>
</evidence>
<proteinExistence type="inferred from homology"/>
<dbReference type="PANTHER" id="PTHR10887:SF433">
    <property type="entry name" value="DNA REPLICATION ATP-DEPENDENT HELICASE_NUCLEASE DNA2"/>
    <property type="match status" value="1"/>
</dbReference>
<dbReference type="Pfam" id="PF08696">
    <property type="entry name" value="Dna2"/>
    <property type="match status" value="1"/>
</dbReference>
<comment type="cofactor">
    <cofactor evidence="1">
        <name>[4Fe-4S] cluster</name>
        <dbReference type="ChEBI" id="CHEBI:49883"/>
    </cofactor>
</comment>
<feature type="compositionally biased region" description="Polar residues" evidence="21">
    <location>
        <begin position="51"/>
        <end position="73"/>
    </location>
</feature>
<feature type="region of interest" description="Disordered" evidence="21">
    <location>
        <begin position="401"/>
        <end position="455"/>
    </location>
</feature>